<dbReference type="Pfam" id="PF00225">
    <property type="entry name" value="Kinesin"/>
    <property type="match status" value="2"/>
</dbReference>
<dbReference type="PANTHER" id="PTHR47969:SF15">
    <property type="entry name" value="CHROMOSOME-ASSOCIATED KINESIN KIF4A-RELATED"/>
    <property type="match status" value="1"/>
</dbReference>
<feature type="region of interest" description="Disordered" evidence="8">
    <location>
        <begin position="1033"/>
        <end position="1072"/>
    </location>
</feature>
<feature type="compositionally biased region" description="Low complexity" evidence="8">
    <location>
        <begin position="1"/>
        <end position="12"/>
    </location>
</feature>
<feature type="region of interest" description="Disordered" evidence="8">
    <location>
        <begin position="875"/>
        <end position="916"/>
    </location>
</feature>
<keyword evidence="4 6" id="KW-0067">ATP-binding</keyword>
<feature type="region of interest" description="Disordered" evidence="8">
    <location>
        <begin position="1091"/>
        <end position="1119"/>
    </location>
</feature>
<feature type="coiled-coil region" evidence="7">
    <location>
        <begin position="1191"/>
        <end position="1226"/>
    </location>
</feature>
<dbReference type="PROSITE" id="PS50067">
    <property type="entry name" value="KINESIN_MOTOR_2"/>
    <property type="match status" value="1"/>
</dbReference>
<dbReference type="GO" id="GO:0003777">
    <property type="term" value="F:microtubule motor activity"/>
    <property type="evidence" value="ECO:0007669"/>
    <property type="project" value="InterPro"/>
</dbReference>
<evidence type="ECO:0000256" key="8">
    <source>
        <dbReference type="SAM" id="MobiDB-lite"/>
    </source>
</evidence>
<evidence type="ECO:0000256" key="2">
    <source>
        <dbReference type="ARBA" id="ARBA00022490"/>
    </source>
</evidence>
<evidence type="ECO:0000256" key="5">
    <source>
        <dbReference type="ARBA" id="ARBA00023054"/>
    </source>
</evidence>
<feature type="region of interest" description="Disordered" evidence="8">
    <location>
        <begin position="782"/>
        <end position="803"/>
    </location>
</feature>
<feature type="region of interest" description="Disordered" evidence="8">
    <location>
        <begin position="1766"/>
        <end position="1857"/>
    </location>
</feature>
<sequence length="1990" mass="219519">MAPSSSSSATTSVQVALRIRPPTSQDTTSIPTRFQRSVIHAASSTSVSVDATTGPVTGGPVPPASPASASAVAKKQVFSFDQVHGPPSTQHELFTSTALPLISRFVEGFNCTILAYGQTSSGKTHTMTGVDLEADPSDPNNGMGIIPRSVSKIFHTAKQLREERGGGWSYSIKCSFIEIYNEDLIDLLTDDAGRREVQIREDKDGHIIWGGLREVQVKNPNEVLTLLRRGSSIRRTNETDMNAQSSRSHAIFSLTLTQKKFAGSGPSPRSSSPLPGTSRPPSRLARPGSMYSGGPASATRVASPTGGRPSTPSFASAISRGGGLRPSSALGHNGDRSSMDEEGGEWVTIVSKFHFVDLAGSERLKRTAAAGERVKEGISINSGLLALGNVISALGDPSRAKTHMSHVPYRDSKLTRLLQDSLGGNAHTLMIACVSPAEWNVGETVNTLKYANRARNIKNNAVVNAKEDGWDDIEWLQGTVRRLRQDLKSIKEGGGATGAVPEQVLEGAGKKVLAQMTDLQNNYEDLREKFVERTEELTRLRRELGERQRSSAGGAVGGTAKYEEIVGPVIEEYEKTISAMEAELNLNRVALRHTNEMVEEKEEELAVITERHSATELYVEELRARVAKLTEREASTEAYVRDLEEKMATYDETSITSSESMTDLRREVTRYRETETHSSKYIADLEARLARTDESVVGLQQTIEKLEAECERRRGEVQHLQSRLDSLHADGENWRSDLEERERKVRELEEKMKEWEAKKKEAGEARERLGTVVGEVASARKGLLNGHSSGSATPSSDGETPVASMAPAFDAEYRRSTDDGDAQPDALAQNQLLALQQTHTATLADLASVTSKYRDALREISDLAAQIQEAKLGGHAGEANVSDSPTSERQMEIPPVRRRMTGGARSRESSGGDQYNSAGRRLFFRHAASSDSLHGRSLSQSQSLSQELFSVHSRKTSLSTSSNGSHSPSNSHSAPFLSPHVHGRRPSLSISLPNFAASPIHPNERSVHSLEKEIMRLQEVLKERETEIAALEGSLRESQTAAKSAGANGIVTPPLSQEPHTPPSSSRADELNMLHLSPKTISRFDSIRESMSHEPAGGATDSESELNGGGSSTTFSEQDESLERLNELMLSMAQKESQHREVVDGLTEQLTQTRRQCDDLTALSRDQTANMSAEIEALQRKHGDERENSLVQSLEKALEAQLDEARKAHEDAKEQHEREVQQRALEVNDAISQAQKQHESTISQLVAEHIEALKQKDAEGSAALQATEEEYYNALTNLRADHAATLDARATEHAAVLERLHNEHAAEVRMAEIAREGSLSKSESSRDLALKELQEAHAAASARKETSFAEELKKLNAEHARALTTRDEDYALEMNKLRSSHEGLLAKLKEEWRVETERLNNALVALKEESGVAAAKARTEVDKAIQNQQEAQAALLRDIEQGHDAELAKLKTEHKAALQAVNTESESEKAVIVQSHVQEMLLLKSQHQETITEVNNSVVDLHAQHREALQTTQARHEKALAEERARLAVTLDDLKLQYAKELETMHKDRELLAQELESHKVAADEFTLVREQARQTHEQVLSEKTALIKSMEQQLSSNKAERAGFEGAVSQLRDELDEARNEHSSTASRRDELEDEVAKLRGELDQTRSAHSTIGAERDDFEAEAARLRGELDKSRSAHSAVGAQRDNFEAQVAKLTAEIERTRSEQSKLIQEASKRESLVVELERHRSDLADMQENLQRVKDEKDTLQIEKSRSDTLVRELQAQVLARSSSPPNGRPVADRNMSYNRTTGLPVKLPPPTPPPSMPPPPAPRSNGDTTNFSTSSHTSSAITSSSRDSQVDSPPTSIAPSQNGSNLRVEQQAKQLEEQEAMIKTLNKQLTHCEGDLQTHMDLVSTLETSLGDSEKNLRKARMHATELARERDTLNVKIDALRVELDEAKREVVTVRNSVVQEKQSFEQRLDEERKAKERARHQLDVRMEELQKRKSKFACL</sequence>
<feature type="coiled-coil region" evidence="7">
    <location>
        <begin position="1389"/>
        <end position="1434"/>
    </location>
</feature>
<dbReference type="GO" id="GO:0005737">
    <property type="term" value="C:cytoplasm"/>
    <property type="evidence" value="ECO:0007669"/>
    <property type="project" value="UniProtKB-SubCell"/>
</dbReference>
<dbReference type="EMBL" id="JARJCW010000014">
    <property type="protein sequence ID" value="KAJ7217099.1"/>
    <property type="molecule type" value="Genomic_DNA"/>
</dbReference>
<evidence type="ECO:0000256" key="6">
    <source>
        <dbReference type="PROSITE-ProRule" id="PRU00283"/>
    </source>
</evidence>
<evidence type="ECO:0000256" key="7">
    <source>
        <dbReference type="SAM" id="Coils"/>
    </source>
</evidence>
<dbReference type="GO" id="GO:0005875">
    <property type="term" value="C:microtubule associated complex"/>
    <property type="evidence" value="ECO:0007669"/>
    <property type="project" value="TreeGrafter"/>
</dbReference>
<dbReference type="GO" id="GO:0005524">
    <property type="term" value="F:ATP binding"/>
    <property type="evidence" value="ECO:0007669"/>
    <property type="project" value="UniProtKB-UniRule"/>
</dbReference>
<proteinExistence type="inferred from homology"/>
<feature type="compositionally biased region" description="Pro residues" evidence="8">
    <location>
        <begin position="1795"/>
        <end position="1811"/>
    </location>
</feature>
<feature type="region of interest" description="Disordered" evidence="8">
    <location>
        <begin position="1615"/>
        <end position="1634"/>
    </location>
</feature>
<dbReference type="InterPro" id="IPR001752">
    <property type="entry name" value="Kinesin_motor_dom"/>
</dbReference>
<evidence type="ECO:0000256" key="3">
    <source>
        <dbReference type="ARBA" id="ARBA00022741"/>
    </source>
</evidence>
<feature type="compositionally biased region" description="Low complexity" evidence="8">
    <location>
        <begin position="44"/>
        <end position="59"/>
    </location>
</feature>
<comment type="subcellular location">
    <subcellularLocation>
        <location evidence="1">Cytoplasm</location>
    </subcellularLocation>
</comment>
<keyword evidence="5 7" id="KW-0175">Coiled coil</keyword>
<keyword evidence="2" id="KW-0963">Cytoplasm</keyword>
<dbReference type="GO" id="GO:0051231">
    <property type="term" value="P:spindle elongation"/>
    <property type="evidence" value="ECO:0007669"/>
    <property type="project" value="TreeGrafter"/>
</dbReference>
<dbReference type="GO" id="GO:0007052">
    <property type="term" value="P:mitotic spindle organization"/>
    <property type="evidence" value="ECO:0007669"/>
    <property type="project" value="TreeGrafter"/>
</dbReference>
<dbReference type="InterPro" id="IPR036961">
    <property type="entry name" value="Kinesin_motor_dom_sf"/>
</dbReference>
<feature type="compositionally biased region" description="Polar residues" evidence="8">
    <location>
        <begin position="1054"/>
        <end position="1066"/>
    </location>
</feature>
<dbReference type="Gene3D" id="1.10.287.1490">
    <property type="match status" value="2"/>
</dbReference>
<feature type="region of interest" description="Disordered" evidence="8">
    <location>
        <begin position="260"/>
        <end position="341"/>
    </location>
</feature>
<dbReference type="PRINTS" id="PR00380">
    <property type="entry name" value="KINESINHEAVY"/>
</dbReference>
<dbReference type="PANTHER" id="PTHR47969">
    <property type="entry name" value="CHROMOSOME-ASSOCIATED KINESIN KIF4A-RELATED"/>
    <property type="match status" value="1"/>
</dbReference>
<feature type="region of interest" description="Disordered" evidence="8">
    <location>
        <begin position="44"/>
        <end position="67"/>
    </location>
</feature>
<dbReference type="SUPFAM" id="SSF52540">
    <property type="entry name" value="P-loop containing nucleoside triphosphate hydrolases"/>
    <property type="match status" value="1"/>
</dbReference>
<feature type="coiled-coil region" evidence="7">
    <location>
        <begin position="570"/>
        <end position="646"/>
    </location>
</feature>
<comment type="similarity">
    <text evidence="6">Belongs to the TRAFAC class myosin-kinesin ATPase superfamily. Kinesin family.</text>
</comment>
<gene>
    <name evidence="10" type="ORF">GGX14DRAFT_440387</name>
</gene>
<dbReference type="SMART" id="SM00129">
    <property type="entry name" value="KISc"/>
    <property type="match status" value="1"/>
</dbReference>
<keyword evidence="3 6" id="KW-0547">Nucleotide-binding</keyword>
<feature type="compositionally biased region" description="Low complexity" evidence="8">
    <location>
        <begin position="1817"/>
        <end position="1836"/>
    </location>
</feature>
<feature type="coiled-coil region" evidence="7">
    <location>
        <begin position="509"/>
        <end position="543"/>
    </location>
</feature>
<dbReference type="GO" id="GO:0007018">
    <property type="term" value="P:microtubule-based movement"/>
    <property type="evidence" value="ECO:0007669"/>
    <property type="project" value="InterPro"/>
</dbReference>
<organism evidence="10 11">
    <name type="scientific">Mycena pura</name>
    <dbReference type="NCBI Taxonomy" id="153505"/>
    <lineage>
        <taxon>Eukaryota</taxon>
        <taxon>Fungi</taxon>
        <taxon>Dikarya</taxon>
        <taxon>Basidiomycota</taxon>
        <taxon>Agaricomycotina</taxon>
        <taxon>Agaricomycetes</taxon>
        <taxon>Agaricomycetidae</taxon>
        <taxon>Agaricales</taxon>
        <taxon>Marasmiineae</taxon>
        <taxon>Mycenaceae</taxon>
        <taxon>Mycena</taxon>
    </lineage>
</organism>
<feature type="compositionally biased region" description="Polar residues" evidence="8">
    <location>
        <begin position="786"/>
        <end position="798"/>
    </location>
</feature>
<dbReference type="Proteomes" id="UP001219525">
    <property type="component" value="Unassembled WGS sequence"/>
</dbReference>
<feature type="coiled-coil region" evidence="7">
    <location>
        <begin position="1857"/>
        <end position="1884"/>
    </location>
</feature>
<evidence type="ECO:0000313" key="11">
    <source>
        <dbReference type="Proteomes" id="UP001219525"/>
    </source>
</evidence>
<feature type="compositionally biased region" description="Low complexity" evidence="8">
    <location>
        <begin position="263"/>
        <end position="283"/>
    </location>
</feature>
<feature type="compositionally biased region" description="Low complexity" evidence="8">
    <location>
        <begin position="955"/>
        <end position="973"/>
    </location>
</feature>
<feature type="region of interest" description="Disordered" evidence="8">
    <location>
        <begin position="1"/>
        <end position="30"/>
    </location>
</feature>
<feature type="compositionally biased region" description="Polar residues" evidence="8">
    <location>
        <begin position="1839"/>
        <end position="1857"/>
    </location>
</feature>
<protein>
    <submittedName>
        <fullName evidence="10">Kinesin domain-containing protein</fullName>
    </submittedName>
</protein>
<dbReference type="InterPro" id="IPR027417">
    <property type="entry name" value="P-loop_NTPase"/>
</dbReference>
<feature type="coiled-coil region" evidence="7">
    <location>
        <begin position="682"/>
        <end position="765"/>
    </location>
</feature>
<dbReference type="InterPro" id="IPR019821">
    <property type="entry name" value="Kinesin_motor_CS"/>
</dbReference>
<keyword evidence="11" id="KW-1185">Reference proteome</keyword>
<evidence type="ECO:0000259" key="9">
    <source>
        <dbReference type="PROSITE" id="PS50067"/>
    </source>
</evidence>
<feature type="region of interest" description="Disordered" evidence="8">
    <location>
        <begin position="955"/>
        <end position="985"/>
    </location>
</feature>
<dbReference type="Gene3D" id="3.40.850.10">
    <property type="entry name" value="Kinesin motor domain"/>
    <property type="match status" value="1"/>
</dbReference>
<name>A0AAD6VQN7_9AGAR</name>
<reference evidence="10" key="1">
    <citation type="submission" date="2023-03" db="EMBL/GenBank/DDBJ databases">
        <title>Massive genome expansion in bonnet fungi (Mycena s.s.) driven by repeated elements and novel gene families across ecological guilds.</title>
        <authorList>
            <consortium name="Lawrence Berkeley National Laboratory"/>
            <person name="Harder C.B."/>
            <person name="Miyauchi S."/>
            <person name="Viragh M."/>
            <person name="Kuo A."/>
            <person name="Thoen E."/>
            <person name="Andreopoulos B."/>
            <person name="Lu D."/>
            <person name="Skrede I."/>
            <person name="Drula E."/>
            <person name="Henrissat B."/>
            <person name="Morin E."/>
            <person name="Kohler A."/>
            <person name="Barry K."/>
            <person name="LaButti K."/>
            <person name="Morin E."/>
            <person name="Salamov A."/>
            <person name="Lipzen A."/>
            <person name="Mereny Z."/>
            <person name="Hegedus B."/>
            <person name="Baldrian P."/>
            <person name="Stursova M."/>
            <person name="Weitz H."/>
            <person name="Taylor A."/>
            <person name="Grigoriev I.V."/>
            <person name="Nagy L.G."/>
            <person name="Martin F."/>
            <person name="Kauserud H."/>
        </authorList>
    </citation>
    <scope>NUCLEOTIDE SEQUENCE</scope>
    <source>
        <strain evidence="10">9144</strain>
    </source>
</reference>
<feature type="binding site" evidence="6">
    <location>
        <begin position="117"/>
        <end position="124"/>
    </location>
    <ligand>
        <name>ATP</name>
        <dbReference type="ChEBI" id="CHEBI:30616"/>
    </ligand>
</feature>
<evidence type="ECO:0000256" key="1">
    <source>
        <dbReference type="ARBA" id="ARBA00004496"/>
    </source>
</evidence>
<evidence type="ECO:0000313" key="10">
    <source>
        <dbReference type="EMBL" id="KAJ7217099.1"/>
    </source>
</evidence>
<dbReference type="InterPro" id="IPR027640">
    <property type="entry name" value="Kinesin-like_fam"/>
</dbReference>
<feature type="domain" description="Kinesin motor" evidence="9">
    <location>
        <begin position="12"/>
        <end position="457"/>
    </location>
</feature>
<comment type="caution">
    <text evidence="10">The sequence shown here is derived from an EMBL/GenBank/DDBJ whole genome shotgun (WGS) entry which is preliminary data.</text>
</comment>
<dbReference type="PROSITE" id="PS00411">
    <property type="entry name" value="KINESIN_MOTOR_1"/>
    <property type="match status" value="1"/>
</dbReference>
<keyword evidence="6" id="KW-0505">Motor protein</keyword>
<accession>A0AAD6VQN7</accession>
<dbReference type="GO" id="GO:0008017">
    <property type="term" value="F:microtubule binding"/>
    <property type="evidence" value="ECO:0007669"/>
    <property type="project" value="InterPro"/>
</dbReference>
<feature type="coiled-coil region" evidence="7">
    <location>
        <begin position="1913"/>
        <end position="1983"/>
    </location>
</feature>
<evidence type="ECO:0000256" key="4">
    <source>
        <dbReference type="ARBA" id="ARBA00022840"/>
    </source>
</evidence>